<comment type="caution">
    <text evidence="9">Lacks conserved residue(s) required for the propagation of feature annotation.</text>
</comment>
<dbReference type="PANTHER" id="PTHR34405">
    <property type="entry name" value="CRISPR-ASSOCIATED ENDORIBONUCLEASE CAS2"/>
    <property type="match status" value="1"/>
</dbReference>
<dbReference type="InterPro" id="IPR021127">
    <property type="entry name" value="CRISPR_associated_Cas2"/>
</dbReference>
<sequence length="92" mass="10162">MTYDVATTTPEGAQRLRRVAKVCEGYGLRVQKSVFEVVCTDADVLRLNDALLRIISDTEDSIRIYRMHQGSFKAVTTLGAARPLPHDGALVL</sequence>
<dbReference type="Gene3D" id="3.30.70.240">
    <property type="match status" value="1"/>
</dbReference>
<dbReference type="SUPFAM" id="SSF143430">
    <property type="entry name" value="TTP0101/SSO1404-like"/>
    <property type="match status" value="1"/>
</dbReference>
<evidence type="ECO:0000256" key="7">
    <source>
        <dbReference type="ARBA" id="ARBA00022842"/>
    </source>
</evidence>
<evidence type="ECO:0000256" key="10">
    <source>
        <dbReference type="PIRNR" id="PIRNR032582"/>
    </source>
</evidence>
<dbReference type="CDD" id="cd09725">
    <property type="entry name" value="Cas2_I_II_III"/>
    <property type="match status" value="1"/>
</dbReference>
<evidence type="ECO:0000256" key="1">
    <source>
        <dbReference type="ARBA" id="ARBA00001946"/>
    </source>
</evidence>
<protein>
    <recommendedName>
        <fullName evidence="9">CRISPR-associated endoribonuclease Cas2</fullName>
        <ecNumber evidence="9">3.1.-.-</ecNumber>
    </recommendedName>
</protein>
<keyword evidence="3 9" id="KW-0540">Nuclease</keyword>
<keyword evidence="8 9" id="KW-0051">Antiviral defense</keyword>
<dbReference type="RefSeq" id="WP_378532623.1">
    <property type="nucleotide sequence ID" value="NZ_JBHSBH010000007.1"/>
</dbReference>
<name>A0ABV8FKZ9_9ACTN</name>
<evidence type="ECO:0000256" key="5">
    <source>
        <dbReference type="ARBA" id="ARBA00022759"/>
    </source>
</evidence>
<keyword evidence="12" id="KW-1185">Reference proteome</keyword>
<dbReference type="InterPro" id="IPR019199">
    <property type="entry name" value="Virulence_VapD/CRISPR_Cas2"/>
</dbReference>
<dbReference type="EMBL" id="JBHSBH010000007">
    <property type="protein sequence ID" value="MFC3996512.1"/>
    <property type="molecule type" value="Genomic_DNA"/>
</dbReference>
<accession>A0ABV8FKZ9</accession>
<evidence type="ECO:0000256" key="3">
    <source>
        <dbReference type="ARBA" id="ARBA00022722"/>
    </source>
</evidence>
<proteinExistence type="inferred from homology"/>
<dbReference type="GO" id="GO:0004519">
    <property type="term" value="F:endonuclease activity"/>
    <property type="evidence" value="ECO:0007669"/>
    <property type="project" value="UniProtKB-KW"/>
</dbReference>
<keyword evidence="7 10" id="KW-0460">Magnesium</keyword>
<dbReference type="NCBIfam" id="TIGR01573">
    <property type="entry name" value="cas2"/>
    <property type="match status" value="1"/>
</dbReference>
<evidence type="ECO:0000256" key="2">
    <source>
        <dbReference type="ARBA" id="ARBA00009959"/>
    </source>
</evidence>
<evidence type="ECO:0000256" key="8">
    <source>
        <dbReference type="ARBA" id="ARBA00023118"/>
    </source>
</evidence>
<evidence type="ECO:0000313" key="11">
    <source>
        <dbReference type="EMBL" id="MFC3996512.1"/>
    </source>
</evidence>
<dbReference type="PIRSF" id="PIRSF032582">
    <property type="entry name" value="Cas2"/>
    <property type="match status" value="1"/>
</dbReference>
<reference evidence="12" key="1">
    <citation type="journal article" date="2019" name="Int. J. Syst. Evol. Microbiol.">
        <title>The Global Catalogue of Microorganisms (GCM) 10K type strain sequencing project: providing services to taxonomists for standard genome sequencing and annotation.</title>
        <authorList>
            <consortium name="The Broad Institute Genomics Platform"/>
            <consortium name="The Broad Institute Genome Sequencing Center for Infectious Disease"/>
            <person name="Wu L."/>
            <person name="Ma J."/>
        </authorList>
    </citation>
    <scope>NUCLEOTIDE SEQUENCE [LARGE SCALE GENOMIC DNA]</scope>
    <source>
        <strain evidence="12">TBRC 1826</strain>
    </source>
</reference>
<comment type="subunit">
    <text evidence="9">Homodimer, forms a heterotetramer with a Cas1 homodimer.</text>
</comment>
<evidence type="ECO:0000256" key="4">
    <source>
        <dbReference type="ARBA" id="ARBA00022723"/>
    </source>
</evidence>
<evidence type="ECO:0000256" key="9">
    <source>
        <dbReference type="HAMAP-Rule" id="MF_01471"/>
    </source>
</evidence>
<comment type="similarity">
    <text evidence="2 9 10">Belongs to the CRISPR-associated endoribonuclease Cas2 protein family.</text>
</comment>
<dbReference type="EC" id="3.1.-.-" evidence="9"/>
<gene>
    <name evidence="9 11" type="primary">cas2</name>
    <name evidence="11" type="ORF">ACFOVU_11330</name>
</gene>
<keyword evidence="5 9" id="KW-0255">Endonuclease</keyword>
<comment type="caution">
    <text evidence="11">The sequence shown here is derived from an EMBL/GenBank/DDBJ whole genome shotgun (WGS) entry which is preliminary data.</text>
</comment>
<dbReference type="Pfam" id="PF09827">
    <property type="entry name" value="CRISPR_Cas2"/>
    <property type="match status" value="1"/>
</dbReference>
<keyword evidence="6 9" id="KW-0378">Hydrolase</keyword>
<dbReference type="Proteomes" id="UP001595847">
    <property type="component" value="Unassembled WGS sequence"/>
</dbReference>
<evidence type="ECO:0000313" key="12">
    <source>
        <dbReference type="Proteomes" id="UP001595847"/>
    </source>
</evidence>
<evidence type="ECO:0000256" key="6">
    <source>
        <dbReference type="ARBA" id="ARBA00022801"/>
    </source>
</evidence>
<comment type="function">
    <text evidence="9">CRISPR (clustered regularly interspaced short palindromic repeat), is an adaptive immune system that provides protection against mobile genetic elements (viruses, transposable elements and conjugative plasmids). CRISPR clusters contain sequences complementary to antecedent mobile elements and target invading nucleic acids. CRISPR clusters are transcribed and processed into CRISPR RNA (crRNA). Functions as a ssRNA-specific endoribonuclease. Involved in the integration of spacer DNA into the CRISPR cassette.</text>
</comment>
<organism evidence="11 12">
    <name type="scientific">Nocardiopsis sediminis</name>
    <dbReference type="NCBI Taxonomy" id="1778267"/>
    <lineage>
        <taxon>Bacteria</taxon>
        <taxon>Bacillati</taxon>
        <taxon>Actinomycetota</taxon>
        <taxon>Actinomycetes</taxon>
        <taxon>Streptosporangiales</taxon>
        <taxon>Nocardiopsidaceae</taxon>
        <taxon>Nocardiopsis</taxon>
    </lineage>
</organism>
<comment type="cofactor">
    <cofactor evidence="1">
        <name>Mg(2+)</name>
        <dbReference type="ChEBI" id="CHEBI:18420"/>
    </cofactor>
</comment>
<keyword evidence="4 10" id="KW-0479">Metal-binding</keyword>
<dbReference type="PANTHER" id="PTHR34405:SF3">
    <property type="entry name" value="CRISPR-ASSOCIATED ENDORIBONUCLEASE CAS2 3"/>
    <property type="match status" value="1"/>
</dbReference>
<dbReference type="HAMAP" id="MF_01471">
    <property type="entry name" value="Cas2"/>
    <property type="match status" value="1"/>
</dbReference>